<dbReference type="SUPFAM" id="SSF53335">
    <property type="entry name" value="S-adenosyl-L-methionine-dependent methyltransferases"/>
    <property type="match status" value="1"/>
</dbReference>
<evidence type="ECO:0000313" key="3">
    <source>
        <dbReference type="EMBL" id="MDP4529914.1"/>
    </source>
</evidence>
<dbReference type="RefSeq" id="WP_305945958.1">
    <property type="nucleotide sequence ID" value="NZ_JAUZVY010000005.1"/>
</dbReference>
<organism evidence="3 4">
    <name type="scientific">Alkalimonas delamerensis</name>
    <dbReference type="NCBI Taxonomy" id="265981"/>
    <lineage>
        <taxon>Bacteria</taxon>
        <taxon>Pseudomonadati</taxon>
        <taxon>Pseudomonadota</taxon>
        <taxon>Gammaproteobacteria</taxon>
        <taxon>Alkalimonas</taxon>
    </lineage>
</organism>
<dbReference type="Gene3D" id="3.40.50.150">
    <property type="entry name" value="Vaccinia Virus protein VP39"/>
    <property type="match status" value="1"/>
</dbReference>
<reference evidence="3 4" key="1">
    <citation type="submission" date="2023-08" db="EMBL/GenBank/DDBJ databases">
        <authorList>
            <person name="Joshi A."/>
            <person name="Thite S."/>
        </authorList>
    </citation>
    <scope>NUCLEOTIDE SEQUENCE [LARGE SCALE GENOMIC DNA]</scope>
    <source>
        <strain evidence="3 4">1E1</strain>
    </source>
</reference>
<dbReference type="PANTHER" id="PTHR43460:SF1">
    <property type="entry name" value="METHYLTRANSFERASE TYPE 11 DOMAIN-CONTAINING PROTEIN"/>
    <property type="match status" value="1"/>
</dbReference>
<comment type="caution">
    <text evidence="3">The sequence shown here is derived from an EMBL/GenBank/DDBJ whole genome shotgun (WGS) entry which is preliminary data.</text>
</comment>
<dbReference type="EMBL" id="JAUZVY010000005">
    <property type="protein sequence ID" value="MDP4529914.1"/>
    <property type="molecule type" value="Genomic_DNA"/>
</dbReference>
<evidence type="ECO:0000313" key="4">
    <source>
        <dbReference type="Proteomes" id="UP001236258"/>
    </source>
</evidence>
<feature type="domain" description="23S rRNA (guanine(745)-N(1))-methyltransferase N-terminal" evidence="2">
    <location>
        <begin position="12"/>
        <end position="60"/>
    </location>
</feature>
<evidence type="ECO:0000259" key="1">
    <source>
        <dbReference type="Pfam" id="PF13649"/>
    </source>
</evidence>
<gene>
    <name evidence="3" type="ORF">Q3O59_12870</name>
</gene>
<proteinExistence type="predicted"/>
<keyword evidence="3" id="KW-0489">Methyltransferase</keyword>
<dbReference type="Proteomes" id="UP001236258">
    <property type="component" value="Unassembled WGS sequence"/>
</dbReference>
<keyword evidence="3" id="KW-0808">Transferase</keyword>
<dbReference type="PANTHER" id="PTHR43460">
    <property type="entry name" value="METHYLTRANSFERASE"/>
    <property type="match status" value="1"/>
</dbReference>
<dbReference type="InterPro" id="IPR052939">
    <property type="entry name" value="23S_rRNA_MeTrnsfrase_RlmA"/>
</dbReference>
<dbReference type="Pfam" id="PF21302">
    <property type="entry name" value="Zn_ribbon_RlmA"/>
    <property type="match status" value="1"/>
</dbReference>
<dbReference type="InterPro" id="IPR048647">
    <property type="entry name" value="RlmA_N"/>
</dbReference>
<feature type="domain" description="Methyltransferase" evidence="1">
    <location>
        <begin position="101"/>
        <end position="183"/>
    </location>
</feature>
<dbReference type="InterPro" id="IPR029063">
    <property type="entry name" value="SAM-dependent_MTases_sf"/>
</dbReference>
<dbReference type="PIRSF" id="PIRSF018249">
    <property type="entry name" value="MyrA_prd"/>
    <property type="match status" value="1"/>
</dbReference>
<dbReference type="GO" id="GO:0032259">
    <property type="term" value="P:methylation"/>
    <property type="evidence" value="ECO:0007669"/>
    <property type="project" value="UniProtKB-KW"/>
</dbReference>
<dbReference type="InterPro" id="IPR016718">
    <property type="entry name" value="rRNA_m1G-MeTrfase_A_prd"/>
</dbReference>
<dbReference type="GO" id="GO:0008168">
    <property type="term" value="F:methyltransferase activity"/>
    <property type="evidence" value="ECO:0007669"/>
    <property type="project" value="UniProtKB-KW"/>
</dbReference>
<accession>A0ABT9GSP2</accession>
<dbReference type="InterPro" id="IPR041698">
    <property type="entry name" value="Methyltransf_25"/>
</dbReference>
<sequence length="280" mass="31560">MTCTQPDASSLYRCPLCTEPLTPEPSEPRQSSYRCVNRHHFDVAKEGYLNLLPVQHKNSKQPGDSKAMLQQRRQFLQSGAYQPLVQCLVEQLQHLKPSSLLDSGCGEGYYSGCLKQALPETAIAGMDISKSAIQLAAKRYPEIAFSVASAKALPYQDARFDAMLVLCAPFELDEVKRCLRSGGQLLLVTAAPNHLLQFKQAIYDSVRLHSDRIPELNGMQHQDRQRCSFMLEQLGAPSWLSLLEMTPLGWKLNDERKQQLCQSLTQLQVDFYIDSYQYGS</sequence>
<dbReference type="Pfam" id="PF13649">
    <property type="entry name" value="Methyltransf_25"/>
    <property type="match status" value="1"/>
</dbReference>
<protein>
    <submittedName>
        <fullName evidence="3">Methyltransferase domain-containing protein</fullName>
    </submittedName>
</protein>
<name>A0ABT9GSP2_9GAMM</name>
<keyword evidence="4" id="KW-1185">Reference proteome</keyword>
<evidence type="ECO:0000259" key="2">
    <source>
        <dbReference type="Pfam" id="PF21302"/>
    </source>
</evidence>